<evidence type="ECO:0000313" key="4">
    <source>
        <dbReference type="Proteomes" id="UP000237222"/>
    </source>
</evidence>
<evidence type="ECO:0000256" key="1">
    <source>
        <dbReference type="SAM" id="Phobius"/>
    </source>
</evidence>
<dbReference type="RefSeq" id="WP_103684066.1">
    <property type="nucleotide sequence ID" value="NZ_PQGG01000019.1"/>
</dbReference>
<dbReference type="OrthoDB" id="5741210at2"/>
<dbReference type="AlphaFoldDB" id="A0A2S4HGK6"/>
<dbReference type="InterPro" id="IPR000045">
    <property type="entry name" value="Prepilin_IV_endopep_pep"/>
</dbReference>
<name>A0A2S4HGK6_9GAMM</name>
<keyword evidence="1" id="KW-1133">Transmembrane helix</keyword>
<feature type="transmembrane region" description="Helical" evidence="1">
    <location>
        <begin position="27"/>
        <end position="43"/>
    </location>
</feature>
<dbReference type="GO" id="GO:0016020">
    <property type="term" value="C:membrane"/>
    <property type="evidence" value="ECO:0007669"/>
    <property type="project" value="InterPro"/>
</dbReference>
<proteinExistence type="predicted"/>
<feature type="transmembrane region" description="Helical" evidence="1">
    <location>
        <begin position="136"/>
        <end position="156"/>
    </location>
</feature>
<dbReference type="Pfam" id="PF01478">
    <property type="entry name" value="Peptidase_A24"/>
    <property type="match status" value="1"/>
</dbReference>
<keyword evidence="1" id="KW-0472">Membrane</keyword>
<evidence type="ECO:0000259" key="2">
    <source>
        <dbReference type="Pfam" id="PF01478"/>
    </source>
</evidence>
<feature type="transmembrane region" description="Helical" evidence="1">
    <location>
        <begin position="90"/>
        <end position="111"/>
    </location>
</feature>
<sequence length="157" mass="17073">MVSITTIILLMLIGNLDWQQRRIPNKLVLILAGWAAFSAAFYSDISIQYIMINIGIGLALTLPGYLKGIVGGGDVKLMLAIAPLWPPSQLLWVFSIGVFGLLLLMLFINLLSETLLTNTLSDNRVNLTSCTLKRGVPLGSAIAIGALFMSIYTYILS</sequence>
<accession>A0A2S4HGK6</accession>
<dbReference type="Gene3D" id="1.20.120.1220">
    <property type="match status" value="1"/>
</dbReference>
<dbReference type="GO" id="GO:0004190">
    <property type="term" value="F:aspartic-type endopeptidase activity"/>
    <property type="evidence" value="ECO:0007669"/>
    <property type="project" value="InterPro"/>
</dbReference>
<reference evidence="3" key="1">
    <citation type="submission" date="2018-01" db="EMBL/GenBank/DDBJ databases">
        <authorList>
            <person name="Yu X.-D."/>
        </authorList>
    </citation>
    <scope>NUCLEOTIDE SEQUENCE</scope>
    <source>
        <strain evidence="3">ZX-21</strain>
    </source>
</reference>
<organism evidence="3 4">
    <name type="scientific">Zhongshania marina</name>
    <dbReference type="NCBI Taxonomy" id="2304603"/>
    <lineage>
        <taxon>Bacteria</taxon>
        <taxon>Pseudomonadati</taxon>
        <taxon>Pseudomonadota</taxon>
        <taxon>Gammaproteobacteria</taxon>
        <taxon>Cellvibrionales</taxon>
        <taxon>Spongiibacteraceae</taxon>
        <taxon>Zhongshania</taxon>
    </lineage>
</organism>
<evidence type="ECO:0000313" key="3">
    <source>
        <dbReference type="EMBL" id="POP53124.1"/>
    </source>
</evidence>
<feature type="transmembrane region" description="Helical" evidence="1">
    <location>
        <begin position="49"/>
        <end position="70"/>
    </location>
</feature>
<dbReference type="EMBL" id="PQGG01000019">
    <property type="protein sequence ID" value="POP53124.1"/>
    <property type="molecule type" value="Genomic_DNA"/>
</dbReference>
<keyword evidence="1" id="KW-0812">Transmembrane</keyword>
<comment type="caution">
    <text evidence="3">The sequence shown here is derived from an EMBL/GenBank/DDBJ whole genome shotgun (WGS) entry which is preliminary data.</text>
</comment>
<gene>
    <name evidence="3" type="ORF">C0068_08525</name>
</gene>
<protein>
    <recommendedName>
        <fullName evidence="2">Prepilin type IV endopeptidase peptidase domain-containing protein</fullName>
    </recommendedName>
</protein>
<feature type="domain" description="Prepilin type IV endopeptidase peptidase" evidence="2">
    <location>
        <begin position="6"/>
        <end position="103"/>
    </location>
</feature>
<dbReference type="Proteomes" id="UP000237222">
    <property type="component" value="Unassembled WGS sequence"/>
</dbReference>